<dbReference type="Gene3D" id="1.10.10.60">
    <property type="entry name" value="Homeodomain-like"/>
    <property type="match status" value="2"/>
</dbReference>
<keyword evidence="4" id="KW-0539">Nucleus</keyword>
<dbReference type="GO" id="GO:0042795">
    <property type="term" value="P:snRNA transcription by RNA polymerase II"/>
    <property type="evidence" value="ECO:0007669"/>
    <property type="project" value="TreeGrafter"/>
</dbReference>
<dbReference type="PROSITE" id="PS50090">
    <property type="entry name" value="MYB_LIKE"/>
    <property type="match status" value="2"/>
</dbReference>
<dbReference type="CDD" id="cd00167">
    <property type="entry name" value="SANT"/>
    <property type="match status" value="2"/>
</dbReference>
<dbReference type="AlphaFoldDB" id="A0AAW2YX14"/>
<dbReference type="GO" id="GO:0001006">
    <property type="term" value="F:RNA polymerase III type 3 promoter sequence-specific DNA binding"/>
    <property type="evidence" value="ECO:0007669"/>
    <property type="project" value="TreeGrafter"/>
</dbReference>
<gene>
    <name evidence="8" type="ORF">AKO1_012467</name>
</gene>
<dbReference type="SMART" id="SM00717">
    <property type="entry name" value="SANT"/>
    <property type="match status" value="2"/>
</dbReference>
<feature type="domain" description="HTH myb-type" evidence="7">
    <location>
        <begin position="126"/>
        <end position="185"/>
    </location>
</feature>
<comment type="caution">
    <text evidence="8">The sequence shown here is derived from an EMBL/GenBank/DDBJ whole genome shotgun (WGS) entry which is preliminary data.</text>
</comment>
<proteinExistence type="predicted"/>
<organism evidence="8 9">
    <name type="scientific">Acrasis kona</name>
    <dbReference type="NCBI Taxonomy" id="1008807"/>
    <lineage>
        <taxon>Eukaryota</taxon>
        <taxon>Discoba</taxon>
        <taxon>Heterolobosea</taxon>
        <taxon>Tetramitia</taxon>
        <taxon>Eutetramitia</taxon>
        <taxon>Acrasidae</taxon>
        <taxon>Acrasis</taxon>
    </lineage>
</organism>
<sequence>MSQHKLTSLFNDLVSTNKHVNTSQHIMHKIIKQCPTTTPIESRVPTKNTKENETDDTEEELDQAVYTKRGTKRVRGIPPVWTKEEDELLRSVSKNRKMSWREIAEEVFGGKFTSNQCSQHWNRVIKDGIKSGEWSKEEDETLLWNINNVSSDSDVISWSWIAKQIPGRTDIQCRQRWEKVIKKSSYSRKRTRSTIEDEESQECDSPSITRPIPIKIPTVIIPQQNTTTTFSCTQSPKNIAFNHEMEQRPAKKRPSTSTYLIDDIMSSRSQLDLYQDVKLSEPEICSSSFSQTSQNPQEYATCCTSRSPTSLGVKSESQISLVGDNDSIPPYRESQMSQFTIIKFDSPSQDEGTSKEPSLDVLPTELLLFEE</sequence>
<evidence type="ECO:0000313" key="8">
    <source>
        <dbReference type="EMBL" id="KAL0481644.1"/>
    </source>
</evidence>
<dbReference type="EMBL" id="JAOPGA020000780">
    <property type="protein sequence ID" value="KAL0481644.1"/>
    <property type="molecule type" value="Genomic_DNA"/>
</dbReference>
<evidence type="ECO:0000256" key="3">
    <source>
        <dbReference type="ARBA" id="ARBA00023163"/>
    </source>
</evidence>
<accession>A0AAW2YX14</accession>
<feature type="domain" description="Myb-like" evidence="6">
    <location>
        <begin position="126"/>
        <end position="181"/>
    </location>
</feature>
<name>A0AAW2YX14_9EUKA</name>
<evidence type="ECO:0000256" key="1">
    <source>
        <dbReference type="ARBA" id="ARBA00023015"/>
    </source>
</evidence>
<feature type="domain" description="Myb-like" evidence="6">
    <location>
        <begin position="81"/>
        <end position="125"/>
    </location>
</feature>
<dbReference type="GO" id="GO:0000978">
    <property type="term" value="F:RNA polymerase II cis-regulatory region sequence-specific DNA binding"/>
    <property type="evidence" value="ECO:0007669"/>
    <property type="project" value="TreeGrafter"/>
</dbReference>
<evidence type="ECO:0008006" key="10">
    <source>
        <dbReference type="Google" id="ProtNLM"/>
    </source>
</evidence>
<dbReference type="PANTHER" id="PTHR46621:SF1">
    <property type="entry name" value="SNRNA-ACTIVATING PROTEIN COMPLEX SUBUNIT 4"/>
    <property type="match status" value="1"/>
</dbReference>
<dbReference type="GO" id="GO:0042796">
    <property type="term" value="P:snRNA transcription by RNA polymerase III"/>
    <property type="evidence" value="ECO:0007669"/>
    <property type="project" value="TreeGrafter"/>
</dbReference>
<keyword evidence="1" id="KW-0805">Transcription regulation</keyword>
<keyword evidence="3" id="KW-0804">Transcription</keyword>
<evidence type="ECO:0000256" key="2">
    <source>
        <dbReference type="ARBA" id="ARBA00023125"/>
    </source>
</evidence>
<dbReference type="Proteomes" id="UP001431209">
    <property type="component" value="Unassembled WGS sequence"/>
</dbReference>
<dbReference type="PROSITE" id="PS51294">
    <property type="entry name" value="HTH_MYB"/>
    <property type="match status" value="2"/>
</dbReference>
<evidence type="ECO:0000256" key="4">
    <source>
        <dbReference type="ARBA" id="ARBA00023242"/>
    </source>
</evidence>
<dbReference type="InterPro" id="IPR009057">
    <property type="entry name" value="Homeodomain-like_sf"/>
</dbReference>
<dbReference type="InterPro" id="IPR001005">
    <property type="entry name" value="SANT/Myb"/>
</dbReference>
<dbReference type="InterPro" id="IPR017930">
    <property type="entry name" value="Myb_dom"/>
</dbReference>
<reference evidence="8 9" key="1">
    <citation type="submission" date="2024-03" db="EMBL/GenBank/DDBJ databases">
        <title>The Acrasis kona genome and developmental transcriptomes reveal deep origins of eukaryotic multicellular pathways.</title>
        <authorList>
            <person name="Sheikh S."/>
            <person name="Fu C.-J."/>
            <person name="Brown M.W."/>
            <person name="Baldauf S.L."/>
        </authorList>
    </citation>
    <scope>NUCLEOTIDE SEQUENCE [LARGE SCALE GENOMIC DNA]</scope>
    <source>
        <strain evidence="8 9">ATCC MYA-3509</strain>
    </source>
</reference>
<protein>
    <recommendedName>
        <fullName evidence="10">Myb-like DNA-binding domain containing protein</fullName>
    </recommendedName>
</protein>
<dbReference type="PANTHER" id="PTHR46621">
    <property type="entry name" value="SNRNA-ACTIVATING PROTEIN COMPLEX SUBUNIT 4"/>
    <property type="match status" value="1"/>
</dbReference>
<dbReference type="SUPFAM" id="SSF46689">
    <property type="entry name" value="Homeodomain-like"/>
    <property type="match status" value="2"/>
</dbReference>
<evidence type="ECO:0000256" key="5">
    <source>
        <dbReference type="SAM" id="MobiDB-lite"/>
    </source>
</evidence>
<evidence type="ECO:0000259" key="7">
    <source>
        <dbReference type="PROSITE" id="PS51294"/>
    </source>
</evidence>
<keyword evidence="9" id="KW-1185">Reference proteome</keyword>
<dbReference type="InterPro" id="IPR051575">
    <property type="entry name" value="Myb-like_DNA-bd"/>
</dbReference>
<evidence type="ECO:0000313" key="9">
    <source>
        <dbReference type="Proteomes" id="UP001431209"/>
    </source>
</evidence>
<dbReference type="Pfam" id="PF13921">
    <property type="entry name" value="Myb_DNA-bind_6"/>
    <property type="match status" value="1"/>
</dbReference>
<evidence type="ECO:0000259" key="6">
    <source>
        <dbReference type="PROSITE" id="PS50090"/>
    </source>
</evidence>
<feature type="region of interest" description="Disordered" evidence="5">
    <location>
        <begin position="39"/>
        <end position="58"/>
    </location>
</feature>
<feature type="domain" description="HTH myb-type" evidence="7">
    <location>
        <begin position="81"/>
        <end position="125"/>
    </location>
</feature>
<keyword evidence="2" id="KW-0238">DNA-binding</keyword>
<dbReference type="GO" id="GO:0019185">
    <property type="term" value="C:snRNA-activating protein complex"/>
    <property type="evidence" value="ECO:0007669"/>
    <property type="project" value="TreeGrafter"/>
</dbReference>